<feature type="signal peptide" evidence="1">
    <location>
        <begin position="1"/>
        <end position="20"/>
    </location>
</feature>
<reference evidence="2 3" key="1">
    <citation type="submission" date="2020-02" db="EMBL/GenBank/DDBJ databases">
        <title>Full genome sequence of Nocardioides sp. R-3366.</title>
        <authorList>
            <person name="Im W.-T."/>
        </authorList>
    </citation>
    <scope>NUCLEOTIDE SEQUENCE [LARGE SCALE GENOMIC DNA]</scope>
    <source>
        <strain evidence="2 3">R-3366</strain>
    </source>
</reference>
<dbReference type="RefSeq" id="WP_165233739.1">
    <property type="nucleotide sequence ID" value="NZ_CP049257.1"/>
</dbReference>
<dbReference type="EMBL" id="CP049257">
    <property type="protein sequence ID" value="QIG43709.1"/>
    <property type="molecule type" value="Genomic_DNA"/>
</dbReference>
<keyword evidence="3" id="KW-1185">Reference proteome</keyword>
<dbReference type="AlphaFoldDB" id="A0A6G6WER9"/>
<name>A0A6G6WER9_9ACTN</name>
<proteinExistence type="predicted"/>
<feature type="chain" id="PRO_5038604571" description="Secreted protein" evidence="1">
    <location>
        <begin position="21"/>
        <end position="125"/>
    </location>
</feature>
<dbReference type="Proteomes" id="UP000502996">
    <property type="component" value="Chromosome"/>
</dbReference>
<dbReference type="KEGG" id="nano:G5V58_13895"/>
<evidence type="ECO:0000256" key="1">
    <source>
        <dbReference type="SAM" id="SignalP"/>
    </source>
</evidence>
<organism evidence="2 3">
    <name type="scientific">Nocardioides anomalus</name>
    <dbReference type="NCBI Taxonomy" id="2712223"/>
    <lineage>
        <taxon>Bacteria</taxon>
        <taxon>Bacillati</taxon>
        <taxon>Actinomycetota</taxon>
        <taxon>Actinomycetes</taxon>
        <taxon>Propionibacteriales</taxon>
        <taxon>Nocardioidaceae</taxon>
        <taxon>Nocardioides</taxon>
    </lineage>
</organism>
<evidence type="ECO:0008006" key="4">
    <source>
        <dbReference type="Google" id="ProtNLM"/>
    </source>
</evidence>
<protein>
    <recommendedName>
        <fullName evidence="4">Secreted protein</fullName>
    </recommendedName>
</protein>
<accession>A0A6G6WER9</accession>
<evidence type="ECO:0000313" key="3">
    <source>
        <dbReference type="Proteomes" id="UP000502996"/>
    </source>
</evidence>
<keyword evidence="1" id="KW-0732">Signal</keyword>
<gene>
    <name evidence="2" type="ORF">G5V58_13895</name>
</gene>
<evidence type="ECO:0000313" key="2">
    <source>
        <dbReference type="EMBL" id="QIG43709.1"/>
    </source>
</evidence>
<sequence>MKGWTAAGAALATIPLTVLATGTPAHADGPTARGACGTGTYELEAERDDGRIEVSADLDRLAPGSRWTVVVKHDGQRVARVTRTADREGDIDVDLDRPDTRGADVFRLKATAANGTRCVATVTVR</sequence>